<keyword evidence="2" id="KW-1185">Reference proteome</keyword>
<dbReference type="HOGENOM" id="CLU_154665_1_0_0"/>
<name>D1C1D5_SPHTD</name>
<sequence length="102" mass="11231">MRYRDGILKIEHGILPGLKEVLLRLTEVEDVRSIVPGRIYATRGRPGGALTVRVSAPTATGVKLIARRGSSVQEVFVVCDDRAAVEQVLRAAGVDPRRSRRR</sequence>
<organism evidence="1 2">
    <name type="scientific">Sphaerobacter thermophilus (strain ATCC 49802 / DSM 20745 / KCCM 41009 / NCIMB 13125 / S 6022)</name>
    <dbReference type="NCBI Taxonomy" id="479434"/>
    <lineage>
        <taxon>Bacteria</taxon>
        <taxon>Pseudomonadati</taxon>
        <taxon>Thermomicrobiota</taxon>
        <taxon>Thermomicrobia</taxon>
        <taxon>Sphaerobacterales</taxon>
        <taxon>Sphaerobacterineae</taxon>
        <taxon>Sphaerobacteraceae</taxon>
        <taxon>Sphaerobacter</taxon>
    </lineage>
</organism>
<protein>
    <recommendedName>
        <fullName evidence="3">Metal-binding protein</fullName>
    </recommendedName>
</protein>
<evidence type="ECO:0008006" key="3">
    <source>
        <dbReference type="Google" id="ProtNLM"/>
    </source>
</evidence>
<evidence type="ECO:0000313" key="1">
    <source>
        <dbReference type="EMBL" id="ACZ38052.1"/>
    </source>
</evidence>
<dbReference type="Pfam" id="PF09876">
    <property type="entry name" value="DUF2103"/>
    <property type="match status" value="1"/>
</dbReference>
<dbReference type="Proteomes" id="UP000002027">
    <property type="component" value="Chromosome 1"/>
</dbReference>
<evidence type="ECO:0000313" key="2">
    <source>
        <dbReference type="Proteomes" id="UP000002027"/>
    </source>
</evidence>
<dbReference type="InParanoid" id="D1C1D5"/>
<reference evidence="2" key="1">
    <citation type="submission" date="2009-11" db="EMBL/GenBank/DDBJ databases">
        <title>The complete chromosome 1 of Sphaerobacter thermophilus DSM 20745.</title>
        <authorList>
            <person name="Lucas S."/>
            <person name="Copeland A."/>
            <person name="Lapidus A."/>
            <person name="Glavina del Rio T."/>
            <person name="Dalin E."/>
            <person name="Tice H."/>
            <person name="Bruce D."/>
            <person name="Goodwin L."/>
            <person name="Pitluck S."/>
            <person name="Kyrpides N."/>
            <person name="Mavromatis K."/>
            <person name="Ivanova N."/>
            <person name="Mikhailova N."/>
            <person name="LaButti K.M."/>
            <person name="Clum A."/>
            <person name="Sun H.I."/>
            <person name="Brettin T."/>
            <person name="Detter J.C."/>
            <person name="Han C."/>
            <person name="Larimer F."/>
            <person name="Land M."/>
            <person name="Hauser L."/>
            <person name="Markowitz V."/>
            <person name="Cheng J.F."/>
            <person name="Hugenholtz P."/>
            <person name="Woyke T."/>
            <person name="Wu D."/>
            <person name="Steenblock K."/>
            <person name="Schneider S."/>
            <person name="Pukall R."/>
            <person name="Goeker M."/>
            <person name="Klenk H.P."/>
            <person name="Eisen J.A."/>
        </authorList>
    </citation>
    <scope>NUCLEOTIDE SEQUENCE [LARGE SCALE GENOMIC DNA]</scope>
    <source>
        <strain evidence="2">ATCC 49802 / DSM 20745 / S 6022</strain>
    </source>
</reference>
<dbReference type="InterPro" id="IPR018664">
    <property type="entry name" value="DUF2103_metal-binding"/>
</dbReference>
<gene>
    <name evidence="1" type="ordered locus">Sthe_0615</name>
</gene>
<dbReference type="KEGG" id="sti:Sthe_0615"/>
<dbReference type="AlphaFoldDB" id="D1C1D5"/>
<dbReference type="RefSeq" id="WP_012871099.1">
    <property type="nucleotide sequence ID" value="NC_013523.1"/>
</dbReference>
<dbReference type="EMBL" id="CP001823">
    <property type="protein sequence ID" value="ACZ38052.1"/>
    <property type="molecule type" value="Genomic_DNA"/>
</dbReference>
<accession>D1C1D5</accession>
<dbReference type="STRING" id="479434.Sthe_0615"/>
<reference evidence="1 2" key="2">
    <citation type="journal article" date="2010" name="Stand. Genomic Sci.">
        <title>Complete genome sequence of Desulfohalobium retbaense type strain (HR(100)).</title>
        <authorList>
            <person name="Spring S."/>
            <person name="Nolan M."/>
            <person name="Lapidus A."/>
            <person name="Glavina Del Rio T."/>
            <person name="Copeland A."/>
            <person name="Tice H."/>
            <person name="Cheng J.F."/>
            <person name="Lucas S."/>
            <person name="Land M."/>
            <person name="Chen F."/>
            <person name="Bruce D."/>
            <person name="Goodwin L."/>
            <person name="Pitluck S."/>
            <person name="Ivanova N."/>
            <person name="Mavromatis K."/>
            <person name="Mikhailova N."/>
            <person name="Pati A."/>
            <person name="Chen A."/>
            <person name="Palaniappan K."/>
            <person name="Hauser L."/>
            <person name="Chang Y.J."/>
            <person name="Jeffries C.D."/>
            <person name="Munk C."/>
            <person name="Kiss H."/>
            <person name="Chain P."/>
            <person name="Han C."/>
            <person name="Brettin T."/>
            <person name="Detter J.C."/>
            <person name="Schuler E."/>
            <person name="Goker M."/>
            <person name="Rohde M."/>
            <person name="Bristow J."/>
            <person name="Eisen J.A."/>
            <person name="Markowitz V."/>
            <person name="Hugenholtz P."/>
            <person name="Kyrpides N.C."/>
            <person name="Klenk H.P."/>
        </authorList>
    </citation>
    <scope>NUCLEOTIDE SEQUENCE [LARGE SCALE GENOMIC DNA]</scope>
    <source>
        <strain evidence="2">ATCC 49802 / DSM 20745 / S 6022</strain>
    </source>
</reference>
<dbReference type="eggNOG" id="COG4031">
    <property type="taxonomic scope" value="Bacteria"/>
</dbReference>
<dbReference type="OrthoDB" id="14838at2"/>
<proteinExistence type="predicted"/>